<dbReference type="STRING" id="1093900.A0A507B9E7"/>
<dbReference type="GeneID" id="41967860"/>
<feature type="signal peptide" evidence="1">
    <location>
        <begin position="1"/>
        <end position="21"/>
    </location>
</feature>
<dbReference type="AlphaFoldDB" id="A0A507B9E7"/>
<evidence type="ECO:0000256" key="1">
    <source>
        <dbReference type="SAM" id="SignalP"/>
    </source>
</evidence>
<dbReference type="PANTHER" id="PTHR34883:SF15">
    <property type="entry name" value="EXTRACELLULAR SERINE-RICH PROTEIN"/>
    <property type="match status" value="1"/>
</dbReference>
<dbReference type="InParanoid" id="A0A507B9E7"/>
<dbReference type="InterPro" id="IPR052953">
    <property type="entry name" value="Ser-rich/MCO-related"/>
</dbReference>
<keyword evidence="1" id="KW-0732">Signal</keyword>
<feature type="chain" id="PRO_5021304404" evidence="1">
    <location>
        <begin position="22"/>
        <end position="632"/>
    </location>
</feature>
<comment type="caution">
    <text evidence="2">The sequence shown here is derived from an EMBL/GenBank/DDBJ whole genome shotgun (WGS) entry which is preliminary data.</text>
</comment>
<dbReference type="Gene3D" id="2.60.40.420">
    <property type="entry name" value="Cupredoxins - blue copper proteins"/>
    <property type="match status" value="2"/>
</dbReference>
<dbReference type="InterPro" id="IPR008972">
    <property type="entry name" value="Cupredoxin"/>
</dbReference>
<accession>A0A507B9E7</accession>
<proteinExistence type="predicted"/>
<dbReference type="PANTHER" id="PTHR34883">
    <property type="entry name" value="SERINE-RICH PROTEIN, PUTATIVE-RELATED-RELATED"/>
    <property type="match status" value="1"/>
</dbReference>
<keyword evidence="3" id="KW-1185">Reference proteome</keyword>
<gene>
    <name evidence="2" type="ORF">E0L32_000413</name>
</gene>
<evidence type="ECO:0000313" key="3">
    <source>
        <dbReference type="Proteomes" id="UP000319257"/>
    </source>
</evidence>
<dbReference type="EMBL" id="SKBQ01000002">
    <property type="protein sequence ID" value="TPX14019.1"/>
    <property type="molecule type" value="Genomic_DNA"/>
</dbReference>
<dbReference type="SUPFAM" id="SSF49503">
    <property type="entry name" value="Cupredoxins"/>
    <property type="match status" value="2"/>
</dbReference>
<organism evidence="2 3">
    <name type="scientific">Thyridium curvatum</name>
    <dbReference type="NCBI Taxonomy" id="1093900"/>
    <lineage>
        <taxon>Eukaryota</taxon>
        <taxon>Fungi</taxon>
        <taxon>Dikarya</taxon>
        <taxon>Ascomycota</taxon>
        <taxon>Pezizomycotina</taxon>
        <taxon>Sordariomycetes</taxon>
        <taxon>Sordariomycetidae</taxon>
        <taxon>Thyridiales</taxon>
        <taxon>Thyridiaceae</taxon>
        <taxon>Thyridium</taxon>
    </lineage>
</organism>
<dbReference type="CDD" id="cd00920">
    <property type="entry name" value="Cupredoxin"/>
    <property type="match status" value="2"/>
</dbReference>
<dbReference type="OrthoDB" id="5415867at2759"/>
<dbReference type="Proteomes" id="UP000319257">
    <property type="component" value="Unassembled WGS sequence"/>
</dbReference>
<name>A0A507B9E7_9PEZI</name>
<dbReference type="RefSeq" id="XP_030995730.1">
    <property type="nucleotide sequence ID" value="XM_031138515.1"/>
</dbReference>
<reference evidence="2 3" key="1">
    <citation type="submission" date="2019-06" db="EMBL/GenBank/DDBJ databases">
        <title>Draft genome sequence of the filamentous fungus Phialemoniopsis curvata isolated from diesel fuel.</title>
        <authorList>
            <person name="Varaljay V.A."/>
            <person name="Lyon W.J."/>
            <person name="Crouch A.L."/>
            <person name="Drake C.E."/>
            <person name="Hollomon J.M."/>
            <person name="Nadeau L.J."/>
            <person name="Nunn H.S."/>
            <person name="Stevenson B.S."/>
            <person name="Bojanowski C.L."/>
            <person name="Crookes-Goodson W.J."/>
        </authorList>
    </citation>
    <scope>NUCLEOTIDE SEQUENCE [LARGE SCALE GENOMIC DNA]</scope>
    <source>
        <strain evidence="2 3">D216</strain>
    </source>
</reference>
<protein>
    <submittedName>
        <fullName evidence="2">Uncharacterized protein</fullName>
    </submittedName>
</protein>
<sequence>MLANSITAFAQLAVLAAVARAGHHEVAVGKDKQLKFVPETLNAAIGDTITYSFFAKDPCHPLEGGFFSGFVPTASETEASPTTWTITVKDSKPIWIYCGQTTGNHCQSGMVHAVNAPATGNTFDAYKSKAATASTSTSPADGLPAGGSRVVHITVALDKSLTFSPNDITEPVGTVVEFAFNPANHTVTQSSFDDPCHPLANGFSSGFIPTSVSPSGVLFDIVVKDTKPIWFYCGQPNKNHCQSGMVGSVNAPASGNTLQAFTDKAKGAAASTIPPQAPLGGTLIVNGTVIPTLNGNVLNVTALDSGMLKDIPPPGQALPPLVGGMAGGGPPNSYNWAPQISDNSTAALQLLQFLDNVLLEVLFEGFLKVRAGGEWAGVYPRSIVDTLGALAAQALVHRSTATDSLQHYKRDLMGACTHRLPSGNGTTTSTGAEAFIDAALALVLVEIGALTDAVTVAAVSGDQWLVPALATQIGAKSRMAGVLEMMRGRAPGAAPREALLPAGLAYSFVASNYVSKCPDGDAAEKKWGKALPALQVSGSRRTMPGGRKASITVAVPEGAKGDMWVAWVGAWGSLRFTSVQVDGGQGTADVPADLGGHVWSVLVTKKDVKAQELAGVAVAGPSLVWVSESREM</sequence>
<evidence type="ECO:0000313" key="2">
    <source>
        <dbReference type="EMBL" id="TPX14019.1"/>
    </source>
</evidence>